<reference evidence="1 2" key="1">
    <citation type="submission" date="2022-11" db="EMBL/GenBank/DDBJ databases">
        <title>Minimal conservation of predation-associated metabolite biosynthetic gene clusters underscores biosynthetic potential of Myxococcota including descriptions for ten novel species: Archangium lansinium sp. nov., Myxococcus landrumus sp. nov., Nannocystis bai.</title>
        <authorList>
            <person name="Ahearne A."/>
            <person name="Stevens C."/>
            <person name="Dowd S."/>
        </authorList>
    </citation>
    <scope>NUCLEOTIDE SEQUENCE [LARGE SCALE GENOMIC DNA]</scope>
    <source>
        <strain evidence="1 2">BB15-2</strain>
    </source>
</reference>
<sequence>MQESRGSQSVDPEELRAALGEPGRLGLYLSRGVGLESERGEGQPEFVRVAVLTSVSPPALEAKRMAWRAAVAGLGVESLPAIAGVELVAARAGSAWSWVGPETRAAVLRLAVRSLLAAEPEVAVFHVTDEFGGGMLPRLQSGRTAGEPRLDARLLEHVVFAAVTYRLMVASGEAVVVTPGDDETWSSRQVFPEHAAVWRRGLMAAPHEALAGLDLAALAEALVWATTTRRGRATVAAGPVAIATAVAEAEGQLRARWTDLLRERAGGGN</sequence>
<name>A0ABT5EB59_9BACT</name>
<accession>A0ABT5EB59</accession>
<protein>
    <submittedName>
        <fullName evidence="1">Uncharacterized protein</fullName>
    </submittedName>
</protein>
<comment type="caution">
    <text evidence="1">The sequence shown here is derived from an EMBL/GenBank/DDBJ whole genome shotgun (WGS) entry which is preliminary data.</text>
</comment>
<dbReference type="EMBL" id="JAQNDL010000004">
    <property type="protein sequence ID" value="MDC0723101.1"/>
    <property type="molecule type" value="Genomic_DNA"/>
</dbReference>
<evidence type="ECO:0000313" key="1">
    <source>
        <dbReference type="EMBL" id="MDC0723101.1"/>
    </source>
</evidence>
<keyword evidence="2" id="KW-1185">Reference proteome</keyword>
<evidence type="ECO:0000313" key="2">
    <source>
        <dbReference type="Proteomes" id="UP001221686"/>
    </source>
</evidence>
<proteinExistence type="predicted"/>
<organism evidence="1 2">
    <name type="scientific">Nannocystis bainbridge</name>
    <dbReference type="NCBI Taxonomy" id="2995303"/>
    <lineage>
        <taxon>Bacteria</taxon>
        <taxon>Pseudomonadati</taxon>
        <taxon>Myxococcota</taxon>
        <taxon>Polyangia</taxon>
        <taxon>Nannocystales</taxon>
        <taxon>Nannocystaceae</taxon>
        <taxon>Nannocystis</taxon>
    </lineage>
</organism>
<gene>
    <name evidence="1" type="ORF">POL25_39810</name>
</gene>
<dbReference type="RefSeq" id="WP_272091638.1">
    <property type="nucleotide sequence ID" value="NZ_JAQNDL010000004.1"/>
</dbReference>
<dbReference type="Proteomes" id="UP001221686">
    <property type="component" value="Unassembled WGS sequence"/>
</dbReference>